<feature type="region of interest" description="Disordered" evidence="2">
    <location>
        <begin position="775"/>
        <end position="819"/>
    </location>
</feature>
<feature type="region of interest" description="Disordered" evidence="2">
    <location>
        <begin position="193"/>
        <end position="298"/>
    </location>
</feature>
<feature type="region of interest" description="Disordered" evidence="2">
    <location>
        <begin position="631"/>
        <end position="700"/>
    </location>
</feature>
<feature type="compositionally biased region" description="Polar residues" evidence="2">
    <location>
        <begin position="575"/>
        <end position="587"/>
    </location>
</feature>
<gene>
    <name evidence="4" type="ORF">FRACYDRAFT_260466</name>
</gene>
<feature type="compositionally biased region" description="Acidic residues" evidence="2">
    <location>
        <begin position="66"/>
        <end position="89"/>
    </location>
</feature>
<dbReference type="Pfam" id="PF08265">
    <property type="entry name" value="YL1_C"/>
    <property type="match status" value="1"/>
</dbReference>
<feature type="compositionally biased region" description="Low complexity" evidence="2">
    <location>
        <begin position="377"/>
        <end position="409"/>
    </location>
</feature>
<feature type="domain" description="Vps72/YL1 C-terminal" evidence="3">
    <location>
        <begin position="412"/>
        <end position="441"/>
    </location>
</feature>
<reference evidence="4 5" key="1">
    <citation type="submission" date="2016-09" db="EMBL/GenBank/DDBJ databases">
        <title>Extensive genetic diversity and differential bi-allelic expression allows diatom success in the polar Southern Ocean.</title>
        <authorList>
            <consortium name="DOE Joint Genome Institute"/>
            <person name="Mock T."/>
            <person name="Otillar R.P."/>
            <person name="Strauss J."/>
            <person name="Dupont C."/>
            <person name="Frickenhaus S."/>
            <person name="Maumus F."/>
            <person name="Mcmullan M."/>
            <person name="Sanges R."/>
            <person name="Schmutz J."/>
            <person name="Toseland A."/>
            <person name="Valas R."/>
            <person name="Veluchamy A."/>
            <person name="Ward B.J."/>
            <person name="Allen A."/>
            <person name="Barry K."/>
            <person name="Falciatore A."/>
            <person name="Ferrante M."/>
            <person name="Fortunato A.E."/>
            <person name="Gloeckner G."/>
            <person name="Gruber A."/>
            <person name="Hipkin R."/>
            <person name="Janech M."/>
            <person name="Kroth P."/>
            <person name="Leese F."/>
            <person name="Lindquist E."/>
            <person name="Lyon B.R."/>
            <person name="Martin J."/>
            <person name="Mayer C."/>
            <person name="Parker M."/>
            <person name="Quesneville H."/>
            <person name="Raymond J."/>
            <person name="Uhlig C."/>
            <person name="Valentin K.U."/>
            <person name="Worden A.Z."/>
            <person name="Armbrust E.V."/>
            <person name="Bowler C."/>
            <person name="Green B."/>
            <person name="Moulton V."/>
            <person name="Van Oosterhout C."/>
            <person name="Grigoriev I."/>
        </authorList>
    </citation>
    <scope>NUCLEOTIDE SEQUENCE [LARGE SCALE GENOMIC DNA]</scope>
    <source>
        <strain evidence="4 5">CCMP1102</strain>
    </source>
</reference>
<feature type="compositionally biased region" description="Polar residues" evidence="2">
    <location>
        <begin position="102"/>
        <end position="115"/>
    </location>
</feature>
<dbReference type="Pfam" id="PF05764">
    <property type="entry name" value="YL1"/>
    <property type="match status" value="1"/>
</dbReference>
<dbReference type="GO" id="GO:0005634">
    <property type="term" value="C:nucleus"/>
    <property type="evidence" value="ECO:0007669"/>
    <property type="project" value="TreeGrafter"/>
</dbReference>
<feature type="compositionally biased region" description="Polar residues" evidence="2">
    <location>
        <begin position="478"/>
        <end position="496"/>
    </location>
</feature>
<feature type="region of interest" description="Disordered" evidence="2">
    <location>
        <begin position="448"/>
        <end position="619"/>
    </location>
</feature>
<feature type="compositionally biased region" description="Acidic residues" evidence="2">
    <location>
        <begin position="38"/>
        <end position="47"/>
    </location>
</feature>
<organism evidence="4 5">
    <name type="scientific">Fragilariopsis cylindrus CCMP1102</name>
    <dbReference type="NCBI Taxonomy" id="635003"/>
    <lineage>
        <taxon>Eukaryota</taxon>
        <taxon>Sar</taxon>
        <taxon>Stramenopiles</taxon>
        <taxon>Ochrophyta</taxon>
        <taxon>Bacillariophyta</taxon>
        <taxon>Bacillariophyceae</taxon>
        <taxon>Bacillariophycidae</taxon>
        <taxon>Bacillariales</taxon>
        <taxon>Bacillariaceae</taxon>
        <taxon>Fragilariopsis</taxon>
    </lineage>
</organism>
<feature type="region of interest" description="Disordered" evidence="2">
    <location>
        <begin position="315"/>
        <end position="338"/>
    </location>
</feature>
<sequence length="819" mass="88556">MSVVNKRERRKNAGQRMGSLLGKAMEEDDTFWSHETWNDDDDGEDSGNDSFHESDEDSVLKKDVFDSDFDDSESDNEDDDVAAGEAEELELQKSERARRNQKSSTNYVDAKSSTARGIRGKRGAANKRAVGVGFNAGIVLKFPSNSSNSLALLSTPSSISALQLTKPSTTSIQSAITAAAATDTKTKIAVNNLPEPSTLPAPVTSSRANAVSSSSRKSKNRIVGDPVVRSSRVSLRERRSTHGVRTLRENRSTPSRQSATVTTNAAAVSTGRSKSSSGGSNSRTTTTTTTTAKRKRHSQEELLLEAIHETEPENQRWLFGRKRTQDQHDKDKDLNSGFRDKYRGRKVIQKFHSRRGCLNTLTFPEMDAVPEILTRRQPQQQQQVQEKNLESRPSNVASSSSAEPSQQQVGSNICVITGRPGRYKDPITNLPYHNLAAFKELRRRHDKGIPILKNNKGGSDGEETKNNKQVTKKKSMVRGTSQGDSVSFSGTATNGDQKPATRHHSNGAKKISANDGKNNKTNAEKKAPPKKSSSPGDAKLPFQSPKPPSRPSISTVHKQQPQQPYPKLPVQKQQSQHPYSKLPSFSLSRKDSSTTTTTVATTTINSPISPTHPSSSLSTSVISVQSDTAVAPKILPPPPVKTHSMIENNNNNNSNQRDKKFKKESETNGEGSRKKAKTIGKGTTTASKPNKAVGIQPLPPVCEDNNKKSSLPTVAATPIAGTSAKAAAINSANSNGISQKTTTIATTAPSTGTIKNGSSHDVCTAKVVGNNIRKNSDAVTENTDKNTITSTGTGTGTKGQEIKSKYEEEVKDKTEKQIT</sequence>
<keyword evidence="5" id="KW-1185">Reference proteome</keyword>
<feature type="compositionally biased region" description="Low complexity" evidence="2">
    <location>
        <begin position="205"/>
        <end position="215"/>
    </location>
</feature>
<proteinExistence type="inferred from homology"/>
<feature type="compositionally biased region" description="Low complexity" evidence="2">
    <location>
        <begin position="258"/>
        <end position="291"/>
    </location>
</feature>
<dbReference type="AlphaFoldDB" id="A0A1E7FLC9"/>
<evidence type="ECO:0000313" key="4">
    <source>
        <dbReference type="EMBL" id="OEU18603.1"/>
    </source>
</evidence>
<feature type="compositionally biased region" description="Basic and acidic residues" evidence="2">
    <location>
        <begin position="800"/>
        <end position="819"/>
    </location>
</feature>
<feature type="compositionally biased region" description="Basic and acidic residues" evidence="2">
    <location>
        <begin position="234"/>
        <end position="251"/>
    </location>
</feature>
<feature type="compositionally biased region" description="Basic and acidic residues" evidence="2">
    <location>
        <begin position="656"/>
        <end position="666"/>
    </location>
</feature>
<dbReference type="PANTHER" id="PTHR13275:SF4">
    <property type="entry name" value="VACUOLAR PROTEIN SORTING-ASSOCIATED PROTEIN 72 HOMOLOG"/>
    <property type="match status" value="1"/>
</dbReference>
<comment type="similarity">
    <text evidence="1">Belongs to the VPS72/YL1 family.</text>
</comment>
<dbReference type="OrthoDB" id="49520at2759"/>
<feature type="compositionally biased region" description="Basic and acidic residues" evidence="2">
    <location>
        <begin position="50"/>
        <end position="65"/>
    </location>
</feature>
<evidence type="ECO:0000259" key="3">
    <source>
        <dbReference type="SMART" id="SM00993"/>
    </source>
</evidence>
<evidence type="ECO:0000256" key="1">
    <source>
        <dbReference type="ARBA" id="ARBA00006832"/>
    </source>
</evidence>
<dbReference type="SMART" id="SM00993">
    <property type="entry name" value="YL1_C"/>
    <property type="match status" value="1"/>
</dbReference>
<dbReference type="InterPro" id="IPR013272">
    <property type="entry name" value="Vps72/YL1_C"/>
</dbReference>
<evidence type="ECO:0000313" key="5">
    <source>
        <dbReference type="Proteomes" id="UP000095751"/>
    </source>
</evidence>
<dbReference type="InterPro" id="IPR046757">
    <property type="entry name" value="YL1_N"/>
</dbReference>
<dbReference type="InParanoid" id="A0A1E7FLC9"/>
<feature type="compositionally biased region" description="Low complexity" evidence="2">
    <location>
        <begin position="594"/>
        <end position="619"/>
    </location>
</feature>
<dbReference type="PANTHER" id="PTHR13275">
    <property type="entry name" value="YL-1 PROTEIN TRANSCRIPTION FACTOR-LIKE 1"/>
    <property type="match status" value="1"/>
</dbReference>
<evidence type="ECO:0000256" key="2">
    <source>
        <dbReference type="SAM" id="MobiDB-lite"/>
    </source>
</evidence>
<protein>
    <recommendedName>
        <fullName evidence="3">Vps72/YL1 C-terminal domain-containing protein</fullName>
    </recommendedName>
</protein>
<accession>A0A1E7FLC9</accession>
<feature type="compositionally biased region" description="Low complexity" evidence="2">
    <location>
        <begin position="530"/>
        <end position="539"/>
    </location>
</feature>
<name>A0A1E7FLC9_9STRA</name>
<feature type="region of interest" description="Disordered" evidence="2">
    <location>
        <begin position="1"/>
        <end position="125"/>
    </location>
</feature>
<feature type="compositionally biased region" description="Basic and acidic residues" evidence="2">
    <location>
        <begin position="323"/>
        <end position="338"/>
    </location>
</feature>
<feature type="region of interest" description="Disordered" evidence="2">
    <location>
        <begin position="375"/>
        <end position="411"/>
    </location>
</feature>
<dbReference type="Proteomes" id="UP000095751">
    <property type="component" value="Unassembled WGS sequence"/>
</dbReference>
<dbReference type="EMBL" id="KV784356">
    <property type="protein sequence ID" value="OEU18603.1"/>
    <property type="molecule type" value="Genomic_DNA"/>
</dbReference>
<dbReference type="KEGG" id="fcy:FRACYDRAFT_260466"/>